<dbReference type="SMART" id="SM00155">
    <property type="entry name" value="PLDc"/>
    <property type="match status" value="1"/>
</dbReference>
<evidence type="ECO:0000259" key="1">
    <source>
        <dbReference type="PROSITE" id="PS50035"/>
    </source>
</evidence>
<dbReference type="InterPro" id="IPR025202">
    <property type="entry name" value="PLD-like_dom"/>
</dbReference>
<organism evidence="2 3">
    <name type="scientific">Gottfriedia luciferensis</name>
    <dbReference type="NCBI Taxonomy" id="178774"/>
    <lineage>
        <taxon>Bacteria</taxon>
        <taxon>Bacillati</taxon>
        <taxon>Bacillota</taxon>
        <taxon>Bacilli</taxon>
        <taxon>Bacillales</taxon>
        <taxon>Bacillaceae</taxon>
        <taxon>Gottfriedia</taxon>
    </lineage>
</organism>
<dbReference type="Proteomes" id="UP000094580">
    <property type="component" value="Unassembled WGS sequence"/>
</dbReference>
<gene>
    <name evidence="2" type="ORF">BED47_02680</name>
</gene>
<dbReference type="PROSITE" id="PS50035">
    <property type="entry name" value="PLD"/>
    <property type="match status" value="1"/>
</dbReference>
<comment type="caution">
    <text evidence="2">The sequence shown here is derived from an EMBL/GenBank/DDBJ whole genome shotgun (WGS) entry which is preliminary data.</text>
</comment>
<name>A0ABX2ZXR4_9BACI</name>
<keyword evidence="3" id="KW-1185">Reference proteome</keyword>
<protein>
    <recommendedName>
        <fullName evidence="1">PLD phosphodiesterase domain-containing protein</fullName>
    </recommendedName>
</protein>
<dbReference type="Gene3D" id="3.30.870.10">
    <property type="entry name" value="Endonuclease Chain A"/>
    <property type="match status" value="1"/>
</dbReference>
<dbReference type="SUPFAM" id="SSF56024">
    <property type="entry name" value="Phospholipase D/nuclease"/>
    <property type="match status" value="1"/>
</dbReference>
<proteinExistence type="predicted"/>
<dbReference type="InterPro" id="IPR001736">
    <property type="entry name" value="PLipase_D/transphosphatidylase"/>
</dbReference>
<dbReference type="CDD" id="cd09112">
    <property type="entry name" value="PLDc_CLS_2"/>
    <property type="match status" value="1"/>
</dbReference>
<dbReference type="PANTHER" id="PTHR21248">
    <property type="entry name" value="CARDIOLIPIN SYNTHASE"/>
    <property type="match status" value="1"/>
</dbReference>
<dbReference type="PANTHER" id="PTHR21248:SF20">
    <property type="entry name" value="CARDIOLIPIN SYNTHASE YWIE-RELATED"/>
    <property type="match status" value="1"/>
</dbReference>
<accession>A0ABX2ZXR4</accession>
<dbReference type="EMBL" id="MDKC01000002">
    <property type="protein sequence ID" value="ODG93209.1"/>
    <property type="molecule type" value="Genomic_DNA"/>
</dbReference>
<feature type="domain" description="PLD phosphodiesterase" evidence="1">
    <location>
        <begin position="125"/>
        <end position="152"/>
    </location>
</feature>
<sequence length="212" mass="23846">MGAFNESVTRILSNNEKSNDQNLQDEKNKVKGAIQIFGSGPDTKEPIMRNAFHTLLTIAENSIWITTPYFVPDQEIFTILKLKAMSGLDVRIIYPGKSDSILSDSASKSYFAPLLESGVKIYTYKKNFLHAKVILIDHEIASVGTANLDVRSLHLNYELTSFLYESDAVAPVKQSFLNDFSVSTKLDVTEFIERSLFKKLIESLTRLFSPLL</sequence>
<evidence type="ECO:0000313" key="2">
    <source>
        <dbReference type="EMBL" id="ODG93209.1"/>
    </source>
</evidence>
<dbReference type="Pfam" id="PF13091">
    <property type="entry name" value="PLDc_2"/>
    <property type="match status" value="1"/>
</dbReference>
<evidence type="ECO:0000313" key="3">
    <source>
        <dbReference type="Proteomes" id="UP000094580"/>
    </source>
</evidence>
<reference evidence="2 3" key="1">
    <citation type="submission" date="2016-07" db="EMBL/GenBank/DDBJ databases">
        <authorList>
            <person name="Townsley L."/>
            <person name="Shank E.A."/>
        </authorList>
    </citation>
    <scope>NUCLEOTIDE SEQUENCE [LARGE SCALE GENOMIC DNA]</scope>
    <source>
        <strain evidence="2 3">CH01</strain>
    </source>
</reference>